<keyword evidence="2" id="KW-1185">Reference proteome</keyword>
<evidence type="ECO:0000313" key="1">
    <source>
        <dbReference type="EMBL" id="KAJ3834591.1"/>
    </source>
</evidence>
<gene>
    <name evidence="1" type="ORF">F5878DRAFT_664624</name>
</gene>
<dbReference type="Proteomes" id="UP001163846">
    <property type="component" value="Unassembled WGS sequence"/>
</dbReference>
<organism evidence="1 2">
    <name type="scientific">Lentinula raphanica</name>
    <dbReference type="NCBI Taxonomy" id="153919"/>
    <lineage>
        <taxon>Eukaryota</taxon>
        <taxon>Fungi</taxon>
        <taxon>Dikarya</taxon>
        <taxon>Basidiomycota</taxon>
        <taxon>Agaricomycotina</taxon>
        <taxon>Agaricomycetes</taxon>
        <taxon>Agaricomycetidae</taxon>
        <taxon>Agaricales</taxon>
        <taxon>Marasmiineae</taxon>
        <taxon>Omphalotaceae</taxon>
        <taxon>Lentinula</taxon>
    </lineage>
</organism>
<protein>
    <submittedName>
        <fullName evidence="1">Uncharacterized protein</fullName>
    </submittedName>
</protein>
<proteinExistence type="predicted"/>
<reference evidence="1" key="1">
    <citation type="submission" date="2022-08" db="EMBL/GenBank/DDBJ databases">
        <authorList>
            <consortium name="DOE Joint Genome Institute"/>
            <person name="Min B."/>
            <person name="Riley R."/>
            <person name="Sierra-Patev S."/>
            <person name="Naranjo-Ortiz M."/>
            <person name="Looney B."/>
            <person name="Konkel Z."/>
            <person name="Slot J.C."/>
            <person name="Sakamoto Y."/>
            <person name="Steenwyk J.L."/>
            <person name="Rokas A."/>
            <person name="Carro J."/>
            <person name="Camarero S."/>
            <person name="Ferreira P."/>
            <person name="Molpeceres G."/>
            <person name="Ruiz-Duenas F.J."/>
            <person name="Serrano A."/>
            <person name="Henrissat B."/>
            <person name="Drula E."/>
            <person name="Hughes K.W."/>
            <person name="Mata J.L."/>
            <person name="Ishikawa N.K."/>
            <person name="Vargas-Isla R."/>
            <person name="Ushijima S."/>
            <person name="Smith C.A."/>
            <person name="Ahrendt S."/>
            <person name="Andreopoulos W."/>
            <person name="He G."/>
            <person name="Labutti K."/>
            <person name="Lipzen A."/>
            <person name="Ng V."/>
            <person name="Sandor L."/>
            <person name="Barry K."/>
            <person name="Martinez A.T."/>
            <person name="Xiao Y."/>
            <person name="Gibbons J.G."/>
            <person name="Terashima K."/>
            <person name="Hibbett D.S."/>
            <person name="Grigoriev I.V."/>
        </authorList>
    </citation>
    <scope>NUCLEOTIDE SEQUENCE</scope>
    <source>
        <strain evidence="1">TFB9207</strain>
    </source>
</reference>
<dbReference type="EMBL" id="MU806510">
    <property type="protein sequence ID" value="KAJ3834591.1"/>
    <property type="molecule type" value="Genomic_DNA"/>
</dbReference>
<dbReference type="AlphaFoldDB" id="A0AA38P1U3"/>
<accession>A0AA38P1U3</accession>
<comment type="caution">
    <text evidence="1">The sequence shown here is derived from an EMBL/GenBank/DDBJ whole genome shotgun (WGS) entry which is preliminary data.</text>
</comment>
<evidence type="ECO:0000313" key="2">
    <source>
        <dbReference type="Proteomes" id="UP001163846"/>
    </source>
</evidence>
<name>A0AA38P1U3_9AGAR</name>
<sequence>MMISRYMIEIKEDSQFASETFKQRKARVLAAKPGLTITPVRVLLVFKRRSWFWRLDLSNI</sequence>